<evidence type="ECO:0000313" key="3">
    <source>
        <dbReference type="Proteomes" id="UP000663281"/>
    </source>
</evidence>
<feature type="chain" id="PRO_5037110252" evidence="1">
    <location>
        <begin position="23"/>
        <end position="80"/>
    </location>
</feature>
<dbReference type="EMBL" id="CP071504">
    <property type="protein sequence ID" value="QSX31003.1"/>
    <property type="molecule type" value="Genomic_DNA"/>
</dbReference>
<dbReference type="RefSeq" id="WP_207322339.1">
    <property type="nucleotide sequence ID" value="NZ_CP071501.1"/>
</dbReference>
<protein>
    <submittedName>
        <fullName evidence="2">Uncharacterized protein</fullName>
    </submittedName>
</protein>
<dbReference type="Proteomes" id="UP000663281">
    <property type="component" value="Chromosome"/>
</dbReference>
<feature type="signal peptide" evidence="1">
    <location>
        <begin position="1"/>
        <end position="22"/>
    </location>
</feature>
<dbReference type="AlphaFoldDB" id="A0A974XPF0"/>
<keyword evidence="1" id="KW-0732">Signal</keyword>
<evidence type="ECO:0000256" key="1">
    <source>
        <dbReference type="SAM" id="SignalP"/>
    </source>
</evidence>
<proteinExistence type="predicted"/>
<name>A0A974XPF0_9GAMM</name>
<keyword evidence="3" id="KW-1185">Reference proteome</keyword>
<evidence type="ECO:0000313" key="2">
    <source>
        <dbReference type="EMBL" id="QSX31003.1"/>
    </source>
</evidence>
<reference evidence="2 3" key="1">
    <citation type="submission" date="2021-03" db="EMBL/GenBank/DDBJ databases">
        <title>Novel species identification of genus Shewanella.</title>
        <authorList>
            <person name="Liu G."/>
            <person name="Zhang Q."/>
        </authorList>
    </citation>
    <scope>NUCLEOTIDE SEQUENCE [LARGE SCALE GENOMIC DNA]</scope>
    <source>
        <strain evidence="2 3">FJAT-53726</strain>
    </source>
</reference>
<gene>
    <name evidence="2" type="ORF">JYB88_04990</name>
</gene>
<dbReference type="KEGG" id="scyp:JYB88_04990"/>
<sequence>MKYFKSILALGLAASLSHMAFAADEQPVATFDTAELQASISADLERSFDELQLQLQQDMGAMLIAGEADSEEAPQLAKAE</sequence>
<organism evidence="2 3">
    <name type="scientific">Shewanella cyperi</name>
    <dbReference type="NCBI Taxonomy" id="2814292"/>
    <lineage>
        <taxon>Bacteria</taxon>
        <taxon>Pseudomonadati</taxon>
        <taxon>Pseudomonadota</taxon>
        <taxon>Gammaproteobacteria</taxon>
        <taxon>Alteromonadales</taxon>
        <taxon>Shewanellaceae</taxon>
        <taxon>Shewanella</taxon>
    </lineage>
</organism>
<accession>A0A974XPF0</accession>